<dbReference type="InterPro" id="IPR048395">
    <property type="entry name" value="Glyco_hydro_31_C"/>
</dbReference>
<dbReference type="OrthoDB" id="10070917at2759"/>
<name>A0A6A5UQA8_9PLEO</name>
<dbReference type="Gene3D" id="2.60.40.1760">
    <property type="entry name" value="glycosyl hydrolase (family 31)"/>
    <property type="match status" value="1"/>
</dbReference>
<keyword evidence="7" id="KW-1185">Reference proteome</keyword>
<feature type="domain" description="Glycosyl hydrolase family 31 C-terminal" evidence="5">
    <location>
        <begin position="575"/>
        <end position="658"/>
    </location>
</feature>
<organism evidence="6 7">
    <name type="scientific">Bimuria novae-zelandiae CBS 107.79</name>
    <dbReference type="NCBI Taxonomy" id="1447943"/>
    <lineage>
        <taxon>Eukaryota</taxon>
        <taxon>Fungi</taxon>
        <taxon>Dikarya</taxon>
        <taxon>Ascomycota</taxon>
        <taxon>Pezizomycotina</taxon>
        <taxon>Dothideomycetes</taxon>
        <taxon>Pleosporomycetidae</taxon>
        <taxon>Pleosporales</taxon>
        <taxon>Massarineae</taxon>
        <taxon>Didymosphaeriaceae</taxon>
        <taxon>Bimuria</taxon>
    </lineage>
</organism>
<dbReference type="Gene3D" id="3.20.20.80">
    <property type="entry name" value="Glycosidases"/>
    <property type="match status" value="1"/>
</dbReference>
<evidence type="ECO:0000259" key="3">
    <source>
        <dbReference type="Pfam" id="PF01055"/>
    </source>
</evidence>
<feature type="domain" description="Glycoside hydrolase family 31 TIM barrel" evidence="3">
    <location>
        <begin position="230"/>
        <end position="563"/>
    </location>
</feature>
<keyword evidence="2" id="KW-0326">Glycosidase</keyword>
<dbReference type="SUPFAM" id="SSF51011">
    <property type="entry name" value="Glycosyl hydrolase domain"/>
    <property type="match status" value="1"/>
</dbReference>
<keyword evidence="2 6" id="KW-0378">Hydrolase</keyword>
<reference evidence="6" key="1">
    <citation type="journal article" date="2020" name="Stud. Mycol.">
        <title>101 Dothideomycetes genomes: a test case for predicting lifestyles and emergence of pathogens.</title>
        <authorList>
            <person name="Haridas S."/>
            <person name="Albert R."/>
            <person name="Binder M."/>
            <person name="Bloem J."/>
            <person name="Labutti K."/>
            <person name="Salamov A."/>
            <person name="Andreopoulos B."/>
            <person name="Baker S."/>
            <person name="Barry K."/>
            <person name="Bills G."/>
            <person name="Bluhm B."/>
            <person name="Cannon C."/>
            <person name="Castanera R."/>
            <person name="Culley D."/>
            <person name="Daum C."/>
            <person name="Ezra D."/>
            <person name="Gonzalez J."/>
            <person name="Henrissat B."/>
            <person name="Kuo A."/>
            <person name="Liang C."/>
            <person name="Lipzen A."/>
            <person name="Lutzoni F."/>
            <person name="Magnuson J."/>
            <person name="Mondo S."/>
            <person name="Nolan M."/>
            <person name="Ohm R."/>
            <person name="Pangilinan J."/>
            <person name="Park H.-J."/>
            <person name="Ramirez L."/>
            <person name="Alfaro M."/>
            <person name="Sun H."/>
            <person name="Tritt A."/>
            <person name="Yoshinaga Y."/>
            <person name="Zwiers L.-H."/>
            <person name="Turgeon B."/>
            <person name="Goodwin S."/>
            <person name="Spatafora J."/>
            <person name="Crous P."/>
            <person name="Grigoriev I."/>
        </authorList>
    </citation>
    <scope>NUCLEOTIDE SEQUENCE</scope>
    <source>
        <strain evidence="6">CBS 107.79</strain>
    </source>
</reference>
<dbReference type="InterPro" id="IPR000322">
    <property type="entry name" value="Glyco_hydro_31_TIM"/>
</dbReference>
<feature type="domain" description="Glycoside hydrolase family 31 N-terminal" evidence="4">
    <location>
        <begin position="25"/>
        <end position="184"/>
    </location>
</feature>
<dbReference type="EMBL" id="ML976743">
    <property type="protein sequence ID" value="KAF1966600.1"/>
    <property type="molecule type" value="Genomic_DNA"/>
</dbReference>
<dbReference type="GO" id="GO:0030246">
    <property type="term" value="F:carbohydrate binding"/>
    <property type="evidence" value="ECO:0007669"/>
    <property type="project" value="InterPro"/>
</dbReference>
<dbReference type="PANTHER" id="PTHR43863">
    <property type="entry name" value="HYDROLASE, PUTATIVE (AFU_ORTHOLOGUE AFUA_1G03140)-RELATED"/>
    <property type="match status" value="1"/>
</dbReference>
<dbReference type="PANTHER" id="PTHR43863:SF2">
    <property type="entry name" value="MALTASE-GLUCOAMYLASE"/>
    <property type="match status" value="1"/>
</dbReference>
<sequence length="658" mass="76220">MFSQEGNRLIFSYDAEQLWVEPWGHNALRVRATMMSSMPAEDWALLPPAQTTVEIHIEDETASLTNGNIEAVITKRGKLTIWDYHRKRLLEEFARHRRDVTAPKASALEIEAREFKPINGGDYQLIARFESLDPKEKIYGMGQYQQPYLDIKGTQLELAHRNSQASIPFAVSSRGYGFLWNNPSIGKAIFGKNVHSYEALSTKSLDYWIVAGDTPAQIVEAYAEATGKVPMMPEYGLGFWQCKLRYQTQEELLEVAREYKKRELPIDLIVIDFFHWPKQGDWCFDETYWPDPDAMVKELQDMNIELMVSIWPQVDRKSENFEEMVEKGYLIRTERGVRIAMTFQGNTVHFDPTNSGARQYVWSKAKTNYYDKGIRVFWLDEAEPEYRHYDFDNYRYHAGPNVAIGNIYPLEYARTFYEGQSLAGQKQIVNLLRCAWAGSQKYGALVWSGDIASSWSSFRNQLAAGLNMGMSGMPWWTTDIGGFHGGDPRDEKFRELFVRWFQWGTFCPVMRLHGDREPRQPRHGTTGGAGCRSGAPNEVWSYGEEVYEICKTYLGIREGLREYTRGLMKEAHEKGTPVIRALFYVFPEDEKCWEIEEQYMYGDKYLVAPVLEAGKNNLRVYLPRGSQWKDYWSEKVWDGGQTVEVKSPLERMPVFVRQ</sequence>
<dbReference type="InterPro" id="IPR013780">
    <property type="entry name" value="Glyco_hydro_b"/>
</dbReference>
<evidence type="ECO:0000256" key="2">
    <source>
        <dbReference type="RuleBase" id="RU361185"/>
    </source>
</evidence>
<gene>
    <name evidence="6" type="ORF">BU23DRAFT_313909</name>
</gene>
<evidence type="ECO:0000313" key="6">
    <source>
        <dbReference type="EMBL" id="KAF1966600.1"/>
    </source>
</evidence>
<evidence type="ECO:0000313" key="7">
    <source>
        <dbReference type="Proteomes" id="UP000800036"/>
    </source>
</evidence>
<dbReference type="GO" id="GO:0004553">
    <property type="term" value="F:hydrolase activity, hydrolyzing O-glycosyl compounds"/>
    <property type="evidence" value="ECO:0007669"/>
    <property type="project" value="InterPro"/>
</dbReference>
<dbReference type="InterPro" id="IPR011013">
    <property type="entry name" value="Gal_mutarotase_sf_dom"/>
</dbReference>
<dbReference type="InterPro" id="IPR025887">
    <property type="entry name" value="Glyco_hydro_31_N_dom"/>
</dbReference>
<dbReference type="CDD" id="cd06591">
    <property type="entry name" value="GH31_xylosidase_XylS"/>
    <property type="match status" value="1"/>
</dbReference>
<dbReference type="InterPro" id="IPR051816">
    <property type="entry name" value="Glycosyl_Hydrolase_31"/>
</dbReference>
<dbReference type="Pfam" id="PF13802">
    <property type="entry name" value="Gal_mutarotas_2"/>
    <property type="match status" value="1"/>
</dbReference>
<comment type="similarity">
    <text evidence="1 2">Belongs to the glycosyl hydrolase 31 family.</text>
</comment>
<dbReference type="Pfam" id="PF21365">
    <property type="entry name" value="Glyco_hydro_31_3rd"/>
    <property type="match status" value="1"/>
</dbReference>
<protein>
    <submittedName>
        <fullName evidence="6">Glycosyl hydrolase-like protein</fullName>
    </submittedName>
</protein>
<dbReference type="Gene3D" id="2.60.40.1180">
    <property type="entry name" value="Golgi alpha-mannosidase II"/>
    <property type="match status" value="1"/>
</dbReference>
<dbReference type="SUPFAM" id="SSF51445">
    <property type="entry name" value="(Trans)glycosidases"/>
    <property type="match status" value="1"/>
</dbReference>
<dbReference type="GO" id="GO:0005975">
    <property type="term" value="P:carbohydrate metabolic process"/>
    <property type="evidence" value="ECO:0007669"/>
    <property type="project" value="InterPro"/>
</dbReference>
<dbReference type="SUPFAM" id="SSF74650">
    <property type="entry name" value="Galactose mutarotase-like"/>
    <property type="match status" value="1"/>
</dbReference>
<evidence type="ECO:0000259" key="4">
    <source>
        <dbReference type="Pfam" id="PF13802"/>
    </source>
</evidence>
<accession>A0A6A5UQA8</accession>
<dbReference type="Pfam" id="PF01055">
    <property type="entry name" value="Glyco_hydro_31_2nd"/>
    <property type="match status" value="1"/>
</dbReference>
<dbReference type="Proteomes" id="UP000800036">
    <property type="component" value="Unassembled WGS sequence"/>
</dbReference>
<evidence type="ECO:0000259" key="5">
    <source>
        <dbReference type="Pfam" id="PF21365"/>
    </source>
</evidence>
<dbReference type="CDD" id="cd14752">
    <property type="entry name" value="GH31_N"/>
    <property type="match status" value="1"/>
</dbReference>
<dbReference type="InterPro" id="IPR017853">
    <property type="entry name" value="GH"/>
</dbReference>
<evidence type="ECO:0000256" key="1">
    <source>
        <dbReference type="ARBA" id="ARBA00007806"/>
    </source>
</evidence>
<dbReference type="AlphaFoldDB" id="A0A6A5UQA8"/>
<proteinExistence type="inferred from homology"/>